<organism evidence="1 2">
    <name type="scientific">Streptomyces caniscabiei</name>
    <dbReference type="NCBI Taxonomy" id="2746961"/>
    <lineage>
        <taxon>Bacteria</taxon>
        <taxon>Bacillati</taxon>
        <taxon>Actinomycetota</taxon>
        <taxon>Actinomycetes</taxon>
        <taxon>Kitasatosporales</taxon>
        <taxon>Streptomycetaceae</taxon>
        <taxon>Streptomyces</taxon>
    </lineage>
</organism>
<dbReference type="EMBL" id="JACYXT010000012">
    <property type="protein sequence ID" value="MBD9726730.1"/>
    <property type="molecule type" value="Genomic_DNA"/>
</dbReference>
<protein>
    <submittedName>
        <fullName evidence="1">Uncharacterized protein</fullName>
    </submittedName>
</protein>
<sequence length="71" mass="8057">MMPPMCAVCPDTPHADKPLSRFTLVYFRATRTYDDDWVGHPENAVWFCDDHAHLAEGLTDLTAPEALARIR</sequence>
<proteinExistence type="predicted"/>
<evidence type="ECO:0000313" key="1">
    <source>
        <dbReference type="EMBL" id="MBD9726730.1"/>
    </source>
</evidence>
<gene>
    <name evidence="1" type="ORF">IHE70_26690</name>
</gene>
<reference evidence="1" key="1">
    <citation type="submission" date="2020-09" db="EMBL/GenBank/DDBJ databases">
        <title>Streptomyces canutascabiei sp. nov., which causes potato common scab and is distributed across the world.</title>
        <authorList>
            <person name="Nguyen H.P."/>
            <person name="Weisberg A.J."/>
            <person name="Chang J.H."/>
            <person name="Clarke C.R."/>
        </authorList>
    </citation>
    <scope>NUCLEOTIDE SEQUENCE</scope>
    <source>
        <strain evidence="1">ID-01-6.2a</strain>
    </source>
</reference>
<comment type="caution">
    <text evidence="1">The sequence shown here is derived from an EMBL/GenBank/DDBJ whole genome shotgun (WGS) entry which is preliminary data.</text>
</comment>
<accession>A0A927L729</accession>
<evidence type="ECO:0000313" key="2">
    <source>
        <dbReference type="Proteomes" id="UP000661025"/>
    </source>
</evidence>
<dbReference type="RefSeq" id="WP_086803230.1">
    <property type="nucleotide sequence ID" value="NZ_CP119182.1"/>
</dbReference>
<name>A0A927L729_9ACTN</name>
<dbReference type="Proteomes" id="UP000661025">
    <property type="component" value="Unassembled WGS sequence"/>
</dbReference>
<dbReference type="GeneID" id="79930400"/>
<dbReference type="AlphaFoldDB" id="A0A927L729"/>